<dbReference type="GO" id="GO:0098964">
    <property type="term" value="P:anterograde dendritic transport of messenger ribonucleoprotein complex"/>
    <property type="evidence" value="ECO:0007669"/>
    <property type="project" value="TreeGrafter"/>
</dbReference>
<dbReference type="SUPFAM" id="SSF54768">
    <property type="entry name" value="dsRNA-binding domain-like"/>
    <property type="match status" value="4"/>
</dbReference>
<feature type="compositionally biased region" description="Basic and acidic residues" evidence="4">
    <location>
        <begin position="22"/>
        <end position="34"/>
    </location>
</feature>
<dbReference type="EnsemblMetazoa" id="CJA00918.1">
    <property type="protein sequence ID" value="CJA00918.1"/>
    <property type="gene ID" value="WBGene00120122"/>
</dbReference>
<dbReference type="GO" id="GO:0003725">
    <property type="term" value="F:double-stranded RNA binding"/>
    <property type="evidence" value="ECO:0007669"/>
    <property type="project" value="TreeGrafter"/>
</dbReference>
<evidence type="ECO:0000256" key="1">
    <source>
        <dbReference type="ARBA" id="ARBA00022737"/>
    </source>
</evidence>
<feature type="domain" description="DRBM" evidence="5">
    <location>
        <begin position="148"/>
        <end position="180"/>
    </location>
</feature>
<feature type="compositionally biased region" description="Polar residues" evidence="4">
    <location>
        <begin position="35"/>
        <end position="50"/>
    </location>
</feature>
<dbReference type="GO" id="GO:0008298">
    <property type="term" value="P:intracellular mRNA localization"/>
    <property type="evidence" value="ECO:0007669"/>
    <property type="project" value="TreeGrafter"/>
</dbReference>
<feature type="region of interest" description="Disordered" evidence="4">
    <location>
        <begin position="1"/>
        <end position="50"/>
    </location>
</feature>
<dbReference type="Pfam" id="PF16482">
    <property type="entry name" value="Staufen_C"/>
    <property type="match status" value="1"/>
</dbReference>
<dbReference type="PANTHER" id="PTHR46054:SF3">
    <property type="entry name" value="MATERNAL EFFECT PROTEIN STAUFEN"/>
    <property type="match status" value="1"/>
</dbReference>
<evidence type="ECO:0000313" key="6">
    <source>
        <dbReference type="EnsemblMetazoa" id="CJA00918.1"/>
    </source>
</evidence>
<dbReference type="Proteomes" id="UP000005237">
    <property type="component" value="Unassembled WGS sequence"/>
</dbReference>
<accession>A0A8R1DFP2</accession>
<dbReference type="GO" id="GO:0007281">
    <property type="term" value="P:germ cell development"/>
    <property type="evidence" value="ECO:0007669"/>
    <property type="project" value="TreeGrafter"/>
</dbReference>
<feature type="compositionally biased region" description="Basic and acidic residues" evidence="4">
    <location>
        <begin position="1"/>
        <end position="12"/>
    </location>
</feature>
<evidence type="ECO:0000256" key="2">
    <source>
        <dbReference type="ARBA" id="ARBA00022884"/>
    </source>
</evidence>
<dbReference type="Pfam" id="PF00035">
    <property type="entry name" value="dsrm"/>
    <property type="match status" value="2"/>
</dbReference>
<sequence>MADQELRQRRIGQETLTARKNQRNERIYKIEKQAEPSSGSSIKKAQQSSAELALQCTKLPHPPEKPARKKNNYATRPHRVLQNVCRTLQYPAPRYISCNPPVYPDPGCPVPEHILLPPTAVAMYGTPFSPLPIDPLRPYGPKLQAVIVNINGKSIATGLGETYPLAKQDAASKALTVLSPKLMEHKTAREQPIQEIIPLHKQKSVISDIHEKAYQLKLNVVFEVLKEEGPPHDRVYAVRCAFVTSTDIVLAEATGKGRKKKTAQQEACTKLLKNIETLTVEDNPVVLASHACKTQKKLTAVNRESKRKTIVKDKKMNPDYGHQINPVSRLMQITQARNEIHPTFELVAEHGLSKYKEFIIRVQCGKEVQEGKGPNKRLAKRAAAEAMLQTIGYVKPLPSPGKSLLKKNQENSTEDICWEPVEFTLQSCDSTEQKSETDSSFSNPKILVKSEMSSENEKRRVTFNTEVHACPPPGDENYPNSIVTELKKEVFVEGRIRRLKRAKEHRRSLTEEQTQELSKRSQTVVDVIRNKESTAYSELDGLSVAFKFSVQYTTFPEASPSQHFTIVSLGLDEPMVGHGIGSTVNEANEEAAFAALLKLKYLIFTKK</sequence>
<dbReference type="GO" id="GO:0032839">
    <property type="term" value="C:dendrite cytoplasm"/>
    <property type="evidence" value="ECO:0007669"/>
    <property type="project" value="GOC"/>
</dbReference>
<evidence type="ECO:0000256" key="3">
    <source>
        <dbReference type="PROSITE-ProRule" id="PRU00266"/>
    </source>
</evidence>
<evidence type="ECO:0000259" key="5">
    <source>
        <dbReference type="PROSITE" id="PS50137"/>
    </source>
</evidence>
<dbReference type="GO" id="GO:0035418">
    <property type="term" value="P:protein localization to synapse"/>
    <property type="evidence" value="ECO:0007669"/>
    <property type="project" value="TreeGrafter"/>
</dbReference>
<dbReference type="GO" id="GO:0005886">
    <property type="term" value="C:plasma membrane"/>
    <property type="evidence" value="ECO:0007669"/>
    <property type="project" value="TreeGrafter"/>
</dbReference>
<dbReference type="InterPro" id="IPR032478">
    <property type="entry name" value="Staufen_C"/>
</dbReference>
<reference evidence="7" key="1">
    <citation type="submission" date="2010-08" db="EMBL/GenBank/DDBJ databases">
        <authorList>
            <consortium name="Caenorhabditis japonica Sequencing Consortium"/>
            <person name="Wilson R.K."/>
        </authorList>
    </citation>
    <scope>NUCLEOTIDE SEQUENCE [LARGE SCALE GENOMIC DNA]</scope>
    <source>
        <strain evidence="7">DF5081</strain>
    </source>
</reference>
<dbReference type="GO" id="GO:0003729">
    <property type="term" value="F:mRNA binding"/>
    <property type="evidence" value="ECO:0007669"/>
    <property type="project" value="TreeGrafter"/>
</dbReference>
<keyword evidence="7" id="KW-1185">Reference proteome</keyword>
<dbReference type="PROSITE" id="PS50137">
    <property type="entry name" value="DS_RBD"/>
    <property type="match status" value="3"/>
</dbReference>
<dbReference type="Gene3D" id="3.30.160.20">
    <property type="match status" value="3"/>
</dbReference>
<proteinExistence type="predicted"/>
<name>A0A8R1DFP2_CAEJA</name>
<keyword evidence="2 3" id="KW-0694">RNA-binding</keyword>
<reference evidence="6" key="2">
    <citation type="submission" date="2022-06" db="UniProtKB">
        <authorList>
            <consortium name="EnsemblMetazoa"/>
        </authorList>
    </citation>
    <scope>IDENTIFICATION</scope>
    <source>
        <strain evidence="6">DF5081</strain>
    </source>
</reference>
<evidence type="ECO:0000313" key="7">
    <source>
        <dbReference type="Proteomes" id="UP000005237"/>
    </source>
</evidence>
<dbReference type="GO" id="GO:0043025">
    <property type="term" value="C:neuronal cell body"/>
    <property type="evidence" value="ECO:0007669"/>
    <property type="project" value="TreeGrafter"/>
</dbReference>
<feature type="domain" description="DRBM" evidence="5">
    <location>
        <begin position="204"/>
        <end position="277"/>
    </location>
</feature>
<dbReference type="InterPro" id="IPR051740">
    <property type="entry name" value="DRBM-containing_protein"/>
</dbReference>
<dbReference type="SMART" id="SM00358">
    <property type="entry name" value="DSRM"/>
    <property type="match status" value="2"/>
</dbReference>
<protein>
    <recommendedName>
        <fullName evidence="5">DRBM domain-containing protein</fullName>
    </recommendedName>
</protein>
<dbReference type="AlphaFoldDB" id="A0A8R1DFP2"/>
<dbReference type="CDD" id="cd19860">
    <property type="entry name" value="DSRM_STAU_rpt4"/>
    <property type="match status" value="1"/>
</dbReference>
<organism evidence="6 7">
    <name type="scientific">Caenorhabditis japonica</name>
    <dbReference type="NCBI Taxonomy" id="281687"/>
    <lineage>
        <taxon>Eukaryota</taxon>
        <taxon>Metazoa</taxon>
        <taxon>Ecdysozoa</taxon>
        <taxon>Nematoda</taxon>
        <taxon>Chromadorea</taxon>
        <taxon>Rhabditida</taxon>
        <taxon>Rhabditina</taxon>
        <taxon>Rhabditomorpha</taxon>
        <taxon>Rhabditoidea</taxon>
        <taxon>Rhabditidae</taxon>
        <taxon>Peloderinae</taxon>
        <taxon>Caenorhabditis</taxon>
    </lineage>
</organism>
<keyword evidence="1" id="KW-0677">Repeat</keyword>
<dbReference type="InterPro" id="IPR014720">
    <property type="entry name" value="dsRBD_dom"/>
</dbReference>
<feature type="domain" description="DRBM" evidence="5">
    <location>
        <begin position="325"/>
        <end position="393"/>
    </location>
</feature>
<dbReference type="PANTHER" id="PTHR46054">
    <property type="entry name" value="MATERNAL EFFECT PROTEIN STAUFEN"/>
    <property type="match status" value="1"/>
</dbReference>
<dbReference type="FunFam" id="3.30.160.20:FF:000007">
    <property type="entry name" value="Double-stranded RNA-binding protein Staufen homolog 1"/>
    <property type="match status" value="1"/>
</dbReference>
<dbReference type="GO" id="GO:0010494">
    <property type="term" value="C:cytoplasmic stress granule"/>
    <property type="evidence" value="ECO:0007669"/>
    <property type="project" value="TreeGrafter"/>
</dbReference>
<evidence type="ECO:0000256" key="4">
    <source>
        <dbReference type="SAM" id="MobiDB-lite"/>
    </source>
</evidence>